<protein>
    <submittedName>
        <fullName evidence="1 2">Uncharacterized protein</fullName>
    </submittedName>
</protein>
<sequence>MVERRKFSDIMVFLLKKPLSVIHPDPSLDTMSTAAQIVTKRTAFHFGMFRSNAKSTMTVV</sequence>
<evidence type="ECO:0000313" key="1">
    <source>
        <dbReference type="EMBL" id="EEC13037.1"/>
    </source>
</evidence>
<reference evidence="2" key="2">
    <citation type="submission" date="2020-05" db="UniProtKB">
        <authorList>
            <consortium name="EnsemblMetazoa"/>
        </authorList>
    </citation>
    <scope>IDENTIFICATION</scope>
    <source>
        <strain evidence="2">wikel</strain>
    </source>
</reference>
<keyword evidence="3" id="KW-1185">Reference proteome</keyword>
<dbReference type="AlphaFoldDB" id="B7Q2G5"/>
<dbReference type="VEuPathDB" id="VectorBase:ISCI008800"/>
<accession>B7Q2G5</accession>
<organism>
    <name type="scientific">Ixodes scapularis</name>
    <name type="common">Black-legged tick</name>
    <name type="synonym">Deer tick</name>
    <dbReference type="NCBI Taxonomy" id="6945"/>
    <lineage>
        <taxon>Eukaryota</taxon>
        <taxon>Metazoa</taxon>
        <taxon>Ecdysozoa</taxon>
        <taxon>Arthropoda</taxon>
        <taxon>Chelicerata</taxon>
        <taxon>Arachnida</taxon>
        <taxon>Acari</taxon>
        <taxon>Parasitiformes</taxon>
        <taxon>Ixodida</taxon>
        <taxon>Ixodoidea</taxon>
        <taxon>Ixodidae</taxon>
        <taxon>Ixodinae</taxon>
        <taxon>Ixodes</taxon>
    </lineage>
</organism>
<proteinExistence type="predicted"/>
<name>B7Q2G5_IXOSC</name>
<dbReference type="InParanoid" id="B7Q2G5"/>
<evidence type="ECO:0000313" key="2">
    <source>
        <dbReference type="EnsemblMetazoa" id="ISCW008800-PA"/>
    </source>
</evidence>
<dbReference type="HOGENOM" id="CLU_2944260_0_0_1"/>
<dbReference type="EMBL" id="ABJB010431871">
    <property type="status" value="NOT_ANNOTATED_CDS"/>
    <property type="molecule type" value="Genomic_DNA"/>
</dbReference>
<dbReference type="EMBL" id="DS844067">
    <property type="protein sequence ID" value="EEC13037.1"/>
    <property type="molecule type" value="Genomic_DNA"/>
</dbReference>
<dbReference type="Proteomes" id="UP000001555">
    <property type="component" value="Unassembled WGS sequence"/>
</dbReference>
<gene>
    <name evidence="1" type="ORF">IscW_ISCW008800</name>
</gene>
<evidence type="ECO:0000313" key="3">
    <source>
        <dbReference type="Proteomes" id="UP000001555"/>
    </source>
</evidence>
<dbReference type="EnsemblMetazoa" id="ISCW008800-RA">
    <property type="protein sequence ID" value="ISCW008800-PA"/>
    <property type="gene ID" value="ISCW008800"/>
</dbReference>
<dbReference type="PaxDb" id="6945-B7Q2G5"/>
<reference evidence="1 3" key="1">
    <citation type="submission" date="2008-03" db="EMBL/GenBank/DDBJ databases">
        <title>Annotation of Ixodes scapularis.</title>
        <authorList>
            <consortium name="Ixodes scapularis Genome Project Consortium"/>
            <person name="Caler E."/>
            <person name="Hannick L.I."/>
            <person name="Bidwell S."/>
            <person name="Joardar V."/>
            <person name="Thiagarajan M."/>
            <person name="Amedeo P."/>
            <person name="Galinsky K.J."/>
            <person name="Schobel S."/>
            <person name="Inman J."/>
            <person name="Hostetler J."/>
            <person name="Miller J."/>
            <person name="Hammond M."/>
            <person name="Megy K."/>
            <person name="Lawson D."/>
            <person name="Kodira C."/>
            <person name="Sutton G."/>
            <person name="Meyer J."/>
            <person name="Hill C.A."/>
            <person name="Birren B."/>
            <person name="Nene V."/>
            <person name="Collins F."/>
            <person name="Alarcon-Chaidez F."/>
            <person name="Wikel S."/>
            <person name="Strausberg R."/>
        </authorList>
    </citation>
    <scope>NUCLEOTIDE SEQUENCE [LARGE SCALE GENOMIC DNA]</scope>
    <source>
        <strain evidence="3">Wikel</strain>
        <strain evidence="1">Wikel colony</strain>
    </source>
</reference>
<dbReference type="VEuPathDB" id="VectorBase:ISCW008800"/>